<evidence type="ECO:0000313" key="2">
    <source>
        <dbReference type="Proteomes" id="UP000235649"/>
    </source>
</evidence>
<reference evidence="1 2" key="1">
    <citation type="submission" date="2017-05" db="EMBL/GenBank/DDBJ databases">
        <title>Lactobacillus nurukis nov., sp. nov., isolated from nuruk.</title>
        <authorList>
            <person name="Kim S.-J."/>
        </authorList>
    </citation>
    <scope>NUCLEOTIDE SEQUENCE [LARGE SCALE GENOMIC DNA]</scope>
    <source>
        <strain evidence="1 2">SYF10-1a</strain>
    </source>
</reference>
<protein>
    <submittedName>
        <fullName evidence="1">Uncharacterized protein</fullName>
    </submittedName>
</protein>
<dbReference type="EMBL" id="NIPR01000022">
    <property type="protein sequence ID" value="PMD70284.1"/>
    <property type="molecule type" value="Genomic_DNA"/>
</dbReference>
<gene>
    <name evidence="1" type="ORF">CBP76_07270</name>
</gene>
<keyword evidence="2" id="KW-1185">Reference proteome</keyword>
<accession>A0A2N7AU28</accession>
<sequence length="137" mass="15814">MDINQVQTLIYGLEWLNNHSDNAHGISQKNIVFKTEGLFLTANWINDTKRSNDFKLNRQLDTIFNPAHSNQPLNYVFEHETSLLRDLIQFVKTVDFNDNNNFPFEPNEVSDINFLGSDGIKLRTCIFNSPIELIGII</sequence>
<comment type="caution">
    <text evidence="1">The sequence shown here is derived from an EMBL/GenBank/DDBJ whole genome shotgun (WGS) entry which is preliminary data.</text>
</comment>
<organism evidence="1 2">
    <name type="scientific">Companilactobacillus nuruki</name>
    <dbReference type="NCBI Taxonomy" id="1993540"/>
    <lineage>
        <taxon>Bacteria</taxon>
        <taxon>Bacillati</taxon>
        <taxon>Bacillota</taxon>
        <taxon>Bacilli</taxon>
        <taxon>Lactobacillales</taxon>
        <taxon>Lactobacillaceae</taxon>
        <taxon>Companilactobacillus</taxon>
    </lineage>
</organism>
<dbReference type="RefSeq" id="WP_102196272.1">
    <property type="nucleotide sequence ID" value="NZ_NIPR01000022.1"/>
</dbReference>
<dbReference type="AlphaFoldDB" id="A0A2N7AU28"/>
<dbReference type="Proteomes" id="UP000235649">
    <property type="component" value="Unassembled WGS sequence"/>
</dbReference>
<proteinExistence type="predicted"/>
<evidence type="ECO:0000313" key="1">
    <source>
        <dbReference type="EMBL" id="PMD70284.1"/>
    </source>
</evidence>
<name>A0A2N7AU28_9LACO</name>